<proteinExistence type="predicted"/>
<sequence>MTSFRAAMGDELDPGAILGVTAVLAVFAVLADLSAGTVIAIPAGLVGIAALRAVCTARGYPDAIAGAVLGAVGVLVFASLAIGDGAVVFGVLAAVAAWLCLDSLYDLRLGIDRSSEPDEDISEAEYYLVSAHGWAVLRELREADRPLSRAELQDRTGLPNEDFERVLETVGDSGPIERVGTGYVLDESETGTTAMTRSVVRAVGGRLLRPLRLLGSLRR</sequence>
<dbReference type="KEGG" id="nou:Natoc_1135"/>
<dbReference type="Proteomes" id="UP000010878">
    <property type="component" value="Chromosome"/>
</dbReference>
<name>L0JYN6_9EURY</name>
<organism evidence="2 3">
    <name type="scientific">Natronococcus occultus SP4</name>
    <dbReference type="NCBI Taxonomy" id="694430"/>
    <lineage>
        <taxon>Archaea</taxon>
        <taxon>Methanobacteriati</taxon>
        <taxon>Methanobacteriota</taxon>
        <taxon>Stenosarchaea group</taxon>
        <taxon>Halobacteria</taxon>
        <taxon>Halobacteriales</taxon>
        <taxon>Natrialbaceae</taxon>
        <taxon>Natronococcus</taxon>
    </lineage>
</organism>
<evidence type="ECO:0000313" key="3">
    <source>
        <dbReference type="Proteomes" id="UP000010878"/>
    </source>
</evidence>
<dbReference type="RefSeq" id="WP_015320425.1">
    <property type="nucleotide sequence ID" value="NC_019974.1"/>
</dbReference>
<dbReference type="STRING" id="694430.Natoc_1135"/>
<dbReference type="HOGENOM" id="CLU_1269963_0_0_2"/>
<dbReference type="AlphaFoldDB" id="L0JYN6"/>
<keyword evidence="1" id="KW-0812">Transmembrane</keyword>
<keyword evidence="1" id="KW-0472">Membrane</keyword>
<feature type="transmembrane region" description="Helical" evidence="1">
    <location>
        <begin position="62"/>
        <end position="80"/>
    </location>
</feature>
<dbReference type="GeneID" id="14402495"/>
<feature type="transmembrane region" description="Helical" evidence="1">
    <location>
        <begin position="86"/>
        <end position="105"/>
    </location>
</feature>
<gene>
    <name evidence="2" type="ORF">Natoc_1135</name>
</gene>
<dbReference type="EMBL" id="CP003929">
    <property type="protein sequence ID" value="AGB36973.1"/>
    <property type="molecule type" value="Genomic_DNA"/>
</dbReference>
<feature type="transmembrane region" description="Helical" evidence="1">
    <location>
        <begin position="12"/>
        <end position="31"/>
    </location>
</feature>
<keyword evidence="1" id="KW-1133">Transmembrane helix</keyword>
<evidence type="ECO:0000256" key="1">
    <source>
        <dbReference type="SAM" id="Phobius"/>
    </source>
</evidence>
<evidence type="ECO:0000313" key="2">
    <source>
        <dbReference type="EMBL" id="AGB36973.1"/>
    </source>
</evidence>
<protein>
    <submittedName>
        <fullName evidence="2">Uncharacterized protein</fullName>
    </submittedName>
</protein>
<keyword evidence="3" id="KW-1185">Reference proteome</keyword>
<reference evidence="2 3" key="1">
    <citation type="submission" date="2012-11" db="EMBL/GenBank/DDBJ databases">
        <title>FINISHED of Natronococcus occultus SP4, DSM 3396.</title>
        <authorList>
            <consortium name="DOE Joint Genome Institute"/>
            <person name="Eisen J."/>
            <person name="Huntemann M."/>
            <person name="Wei C.-L."/>
            <person name="Han J."/>
            <person name="Detter J.C."/>
            <person name="Han C."/>
            <person name="Tapia R."/>
            <person name="Chen A."/>
            <person name="Kyrpides N."/>
            <person name="Mavromatis K."/>
            <person name="Markowitz V."/>
            <person name="Szeto E."/>
            <person name="Ivanova N."/>
            <person name="Mikhailova N."/>
            <person name="Ovchinnikova G."/>
            <person name="Pagani I."/>
            <person name="Pati A."/>
            <person name="Goodwin L."/>
            <person name="Nordberg H.P."/>
            <person name="Cantor M.N."/>
            <person name="Hua S.X."/>
            <person name="Woyke T."/>
            <person name="Eisen J."/>
            <person name="Klenk H.-P."/>
            <person name="Klenk H.-P."/>
        </authorList>
    </citation>
    <scope>NUCLEOTIDE SEQUENCE [LARGE SCALE GENOMIC DNA]</scope>
    <source>
        <strain evidence="2 3">SP4</strain>
    </source>
</reference>
<accession>L0JYN6</accession>
<dbReference type="eggNOG" id="arCOG07575">
    <property type="taxonomic scope" value="Archaea"/>
</dbReference>